<dbReference type="STRING" id="690879.TSACC_2586"/>
<sequence length="208" mass="22972">MVSLVFAFGIRAFGQAPSVHPALDRASYTVKFIWKNGATAAASPGNALPSEVAVQRFDGIQNSKITWLDGKQTEDWADGPLLVTRSPVGDWLNVMNIQSEEASSAWRALTLSAFGSWATGDAFKEENTIQERRVFRFERKSPSDDSNETLWIDAVSLLPVAYENSDLKGVFTFWNAPSSPLSPPQEYVKKLSRFRELDATPVRLSGGK</sequence>
<comment type="caution">
    <text evidence="1">The sequence shown here is derived from an EMBL/GenBank/DDBJ whole genome shotgun (WGS) entry which is preliminary data.</text>
</comment>
<accession>A0A146G5V1</accession>
<proteinExistence type="predicted"/>
<dbReference type="EMBL" id="BDCO01000002">
    <property type="protein sequence ID" value="GAT32188.1"/>
    <property type="molecule type" value="Genomic_DNA"/>
</dbReference>
<name>A0A146G5V1_TERSA</name>
<dbReference type="InParanoid" id="A0A146G5V1"/>
<evidence type="ECO:0000313" key="2">
    <source>
        <dbReference type="Proteomes" id="UP000076023"/>
    </source>
</evidence>
<evidence type="ECO:0000313" key="1">
    <source>
        <dbReference type="EMBL" id="GAT32188.1"/>
    </source>
</evidence>
<organism evidence="1 2">
    <name type="scientific">Terrimicrobium sacchariphilum</name>
    <dbReference type="NCBI Taxonomy" id="690879"/>
    <lineage>
        <taxon>Bacteria</taxon>
        <taxon>Pseudomonadati</taxon>
        <taxon>Verrucomicrobiota</taxon>
        <taxon>Terrimicrobiia</taxon>
        <taxon>Terrimicrobiales</taxon>
        <taxon>Terrimicrobiaceae</taxon>
        <taxon>Terrimicrobium</taxon>
    </lineage>
</organism>
<protein>
    <submittedName>
        <fullName evidence="1">Uncharacterized protein</fullName>
    </submittedName>
</protein>
<keyword evidence="2" id="KW-1185">Reference proteome</keyword>
<gene>
    <name evidence="1" type="ORF">TSACC_2586</name>
</gene>
<reference evidence="2" key="1">
    <citation type="journal article" date="2017" name="Genome Announc.">
        <title>Draft Genome Sequence of Terrimicrobium sacchariphilum NM-5T, a Facultative Anaerobic Soil Bacterium of the Class Spartobacteria.</title>
        <authorList>
            <person name="Qiu Y.L."/>
            <person name="Tourlousse D.M."/>
            <person name="Matsuura N."/>
            <person name="Ohashi A."/>
            <person name="Sekiguchi Y."/>
        </authorList>
    </citation>
    <scope>NUCLEOTIDE SEQUENCE [LARGE SCALE GENOMIC DNA]</scope>
    <source>
        <strain evidence="2">NM-5</strain>
    </source>
</reference>
<dbReference type="AlphaFoldDB" id="A0A146G5V1"/>
<dbReference type="Proteomes" id="UP000076023">
    <property type="component" value="Unassembled WGS sequence"/>
</dbReference>